<dbReference type="GO" id="GO:0005886">
    <property type="term" value="C:plasma membrane"/>
    <property type="evidence" value="ECO:0007669"/>
    <property type="project" value="UniProtKB-SubCell"/>
</dbReference>
<feature type="transmembrane region" description="Helical" evidence="10">
    <location>
        <begin position="6"/>
        <end position="31"/>
    </location>
</feature>
<evidence type="ECO:0000256" key="7">
    <source>
        <dbReference type="ARBA" id="ARBA00022989"/>
    </source>
</evidence>
<protein>
    <submittedName>
        <fullName evidence="13">Cytochrome c-type biogenesis protein CcmF</fullName>
    </submittedName>
</protein>
<evidence type="ECO:0000256" key="6">
    <source>
        <dbReference type="ARBA" id="ARBA00022748"/>
    </source>
</evidence>
<dbReference type="InterPro" id="IPR032523">
    <property type="entry name" value="CcmF_C"/>
</dbReference>
<feature type="transmembrane region" description="Helical" evidence="10">
    <location>
        <begin position="187"/>
        <end position="209"/>
    </location>
</feature>
<feature type="transmembrane region" description="Helical" evidence="10">
    <location>
        <begin position="361"/>
        <end position="384"/>
    </location>
</feature>
<evidence type="ECO:0000256" key="4">
    <source>
        <dbReference type="ARBA" id="ARBA00022519"/>
    </source>
</evidence>
<reference evidence="13 14" key="1">
    <citation type="submission" date="2018-08" db="EMBL/GenBank/DDBJ databases">
        <title>Meiothermus terrae DSM 26712 genome sequencing project.</title>
        <authorList>
            <person name="Da Costa M.S."/>
            <person name="Albuquerque L."/>
            <person name="Raposo P."/>
            <person name="Froufe H.J.C."/>
            <person name="Barroso C.S."/>
            <person name="Egas C."/>
        </authorList>
    </citation>
    <scope>NUCLEOTIDE SEQUENCE [LARGE SCALE GENOMIC DNA]</scope>
    <source>
        <strain evidence="13 14">DSM 26712</strain>
    </source>
</reference>
<evidence type="ECO:0000313" key="13">
    <source>
        <dbReference type="EMBL" id="RIH83665.1"/>
    </source>
</evidence>
<comment type="function">
    <text evidence="9">Required for the biogenesis of c-type cytochromes. Possible subunit of a heme lyase.</text>
</comment>
<dbReference type="PRINTS" id="PR01411">
    <property type="entry name" value="CCMFBIOGNSIS"/>
</dbReference>
<dbReference type="InterPro" id="IPR003567">
    <property type="entry name" value="Cyt_c_biogenesis"/>
</dbReference>
<accession>A0A399EHT2</accession>
<keyword evidence="6" id="KW-0201">Cytochrome c-type biogenesis</keyword>
<feature type="transmembrane region" description="Helical" evidence="10">
    <location>
        <begin position="637"/>
        <end position="657"/>
    </location>
</feature>
<evidence type="ECO:0000256" key="8">
    <source>
        <dbReference type="ARBA" id="ARBA00023136"/>
    </source>
</evidence>
<evidence type="ECO:0000256" key="5">
    <source>
        <dbReference type="ARBA" id="ARBA00022692"/>
    </source>
</evidence>
<feature type="transmembrane region" description="Helical" evidence="10">
    <location>
        <begin position="43"/>
        <end position="63"/>
    </location>
</feature>
<keyword evidence="5 10" id="KW-0812">Transmembrane</keyword>
<proteinExistence type="inferred from homology"/>
<dbReference type="Pfam" id="PF16327">
    <property type="entry name" value="CcmF_C"/>
    <property type="match status" value="1"/>
</dbReference>
<gene>
    <name evidence="13" type="primary">ccmF</name>
    <name evidence="13" type="ORF">Mterra_02205</name>
</gene>
<evidence type="ECO:0000259" key="12">
    <source>
        <dbReference type="Pfam" id="PF16327"/>
    </source>
</evidence>
<comment type="subcellular location">
    <subcellularLocation>
        <location evidence="1">Cell inner membrane</location>
        <topology evidence="1">Multi-pass membrane protein</topology>
    </subcellularLocation>
</comment>
<evidence type="ECO:0000256" key="3">
    <source>
        <dbReference type="ARBA" id="ARBA00022475"/>
    </source>
</evidence>
<keyword evidence="8 10" id="KW-0472">Membrane</keyword>
<dbReference type="PANTHER" id="PTHR43653:SF1">
    <property type="entry name" value="CYTOCHROME C-TYPE BIOGENESIS PROTEIN CCMF"/>
    <property type="match status" value="1"/>
</dbReference>
<dbReference type="OrthoDB" id="9761451at2"/>
<evidence type="ECO:0000256" key="1">
    <source>
        <dbReference type="ARBA" id="ARBA00004429"/>
    </source>
</evidence>
<evidence type="ECO:0000256" key="9">
    <source>
        <dbReference type="ARBA" id="ARBA00037230"/>
    </source>
</evidence>
<dbReference type="Pfam" id="PF01578">
    <property type="entry name" value="Cytochrom_C_asm"/>
    <property type="match status" value="1"/>
</dbReference>
<sequence>MTPGFLGGVALLAALVLSLVGLVLAGLSWWAQDRRYLEAARRVAPVAFLSAAVSFGALEWALLTHDFSVRYVALHHSLKDPLWVTLVTPWAALEGSILLWGTLQAMYTWLVSRRVQVQGSATAGRTLLLDPWRAPVALGVLFATQVFFFAVMVFVAHPFDAVPNPPADGRGTNPLLQNHWMMAVHPVLMYLGFVGLSVPFAYAVAAMVARRYQSWIFETRWWTLVAWGFLTAAIFAGKWWSYEILGWGGYWAWDPVENASIIPWLLATAFLHTTQVQERRGMFKPWNFAYITLAFAATVFGTFLTRSGVVQSVHAFGDGPVGSLFLAFLLGVLALGLGLLSKVSGEVRDAGEVRWRTREGALLAGSLLFGTMAFVVVIGTVWPLVVEALSGAKVSIGAPFFNQVSAPLGVAALLLMGVGPVLPWRNTGGEIRRNLVVLGVALAAGTAAGLVLGLTLGVALAVGLFVYNLAAVALMVGQGVRERSRALGIPGGRAFLELASSSRRRFGSHVVHVGFALAALAIAFSQTYRFEESKTLRLGQSWQTAGVEMTLRNVGVEDQGNRQSVYARVEVRGLDRRGLWADGTYTTRLNFYPQMGNQGLHAPDLKYTLYNDYYLILQAFDTERGQWATLRLVVTPLVLWLWVAGAVMALGTLYILWPSPAPQRQQAPGGAPA</sequence>
<dbReference type="GO" id="GO:0015232">
    <property type="term" value="F:heme transmembrane transporter activity"/>
    <property type="evidence" value="ECO:0007669"/>
    <property type="project" value="InterPro"/>
</dbReference>
<dbReference type="PRINTS" id="PR01410">
    <property type="entry name" value="CCBIOGENESIS"/>
</dbReference>
<dbReference type="GO" id="GO:0020037">
    <property type="term" value="F:heme binding"/>
    <property type="evidence" value="ECO:0007669"/>
    <property type="project" value="InterPro"/>
</dbReference>
<keyword evidence="4" id="KW-0997">Cell inner membrane</keyword>
<evidence type="ECO:0000313" key="14">
    <source>
        <dbReference type="Proteomes" id="UP000265715"/>
    </source>
</evidence>
<feature type="domain" description="Cytochrome c-type biogenesis protein CcmF C-terminal" evidence="12">
    <location>
        <begin position="326"/>
        <end position="655"/>
    </location>
</feature>
<dbReference type="EMBL" id="QXDL01000087">
    <property type="protein sequence ID" value="RIH83665.1"/>
    <property type="molecule type" value="Genomic_DNA"/>
</dbReference>
<dbReference type="AlphaFoldDB" id="A0A399EHT2"/>
<comment type="caution">
    <text evidence="13">The sequence shown here is derived from an EMBL/GenBank/DDBJ whole genome shotgun (WGS) entry which is preliminary data.</text>
</comment>
<comment type="similarity">
    <text evidence="2">Belongs to the CcmF/CycK/Ccl1/NrfE/CcsA family.</text>
</comment>
<organism evidence="13 14">
    <name type="scientific">Calidithermus terrae</name>
    <dbReference type="NCBI Taxonomy" id="1408545"/>
    <lineage>
        <taxon>Bacteria</taxon>
        <taxon>Thermotogati</taxon>
        <taxon>Deinococcota</taxon>
        <taxon>Deinococci</taxon>
        <taxon>Thermales</taxon>
        <taxon>Thermaceae</taxon>
        <taxon>Calidithermus</taxon>
    </lineage>
</organism>
<evidence type="ECO:0000259" key="11">
    <source>
        <dbReference type="Pfam" id="PF01578"/>
    </source>
</evidence>
<keyword evidence="14" id="KW-1185">Reference proteome</keyword>
<dbReference type="Proteomes" id="UP000265715">
    <property type="component" value="Unassembled WGS sequence"/>
</dbReference>
<keyword evidence="7 10" id="KW-1133">Transmembrane helix</keyword>
<feature type="transmembrane region" description="Helical" evidence="10">
    <location>
        <begin position="260"/>
        <end position="276"/>
    </location>
</feature>
<feature type="transmembrane region" description="Helical" evidence="10">
    <location>
        <begin position="132"/>
        <end position="156"/>
    </location>
</feature>
<feature type="transmembrane region" description="Helical" evidence="10">
    <location>
        <begin position="458"/>
        <end position="477"/>
    </location>
</feature>
<keyword evidence="3" id="KW-1003">Cell membrane</keyword>
<evidence type="ECO:0000256" key="2">
    <source>
        <dbReference type="ARBA" id="ARBA00009186"/>
    </source>
</evidence>
<feature type="transmembrane region" description="Helical" evidence="10">
    <location>
        <begin position="288"/>
        <end position="309"/>
    </location>
</feature>
<feature type="transmembrane region" description="Helical" evidence="10">
    <location>
        <begin position="321"/>
        <end position="340"/>
    </location>
</feature>
<dbReference type="InterPro" id="IPR002541">
    <property type="entry name" value="Cyt_c_assembly"/>
</dbReference>
<name>A0A399EHT2_9DEIN</name>
<feature type="transmembrane region" description="Helical" evidence="10">
    <location>
        <begin position="510"/>
        <end position="528"/>
    </location>
</feature>
<dbReference type="GO" id="GO:0017004">
    <property type="term" value="P:cytochrome complex assembly"/>
    <property type="evidence" value="ECO:0007669"/>
    <property type="project" value="UniProtKB-KW"/>
</dbReference>
<evidence type="ECO:0000256" key="10">
    <source>
        <dbReference type="SAM" id="Phobius"/>
    </source>
</evidence>
<feature type="transmembrane region" description="Helical" evidence="10">
    <location>
        <begin position="221"/>
        <end position="240"/>
    </location>
</feature>
<feature type="domain" description="Cytochrome c assembly protein" evidence="11">
    <location>
        <begin position="90"/>
        <end position="307"/>
    </location>
</feature>
<dbReference type="RefSeq" id="WP_119315265.1">
    <property type="nucleotide sequence ID" value="NZ_QXDL01000087.1"/>
</dbReference>
<feature type="transmembrane region" description="Helical" evidence="10">
    <location>
        <begin position="83"/>
        <end position="111"/>
    </location>
</feature>
<dbReference type="InterPro" id="IPR003568">
    <property type="entry name" value="Cyt_c_biogenesis_CcmF"/>
</dbReference>
<feature type="transmembrane region" description="Helical" evidence="10">
    <location>
        <begin position="434"/>
        <end position="452"/>
    </location>
</feature>
<dbReference type="PANTHER" id="PTHR43653">
    <property type="entry name" value="CYTOCHROME C ASSEMBLY PROTEIN-RELATED"/>
    <property type="match status" value="1"/>
</dbReference>
<feature type="transmembrane region" description="Helical" evidence="10">
    <location>
        <begin position="404"/>
        <end position="422"/>
    </location>
</feature>